<evidence type="ECO:0000256" key="2">
    <source>
        <dbReference type="ARBA" id="ARBA00005297"/>
    </source>
</evidence>
<evidence type="ECO:0000256" key="3">
    <source>
        <dbReference type="ARBA" id="ARBA00012824"/>
    </source>
</evidence>
<dbReference type="PANTHER" id="PTHR42839:SF1">
    <property type="entry name" value="ISOCHORISMATE SYNTHASE MENF"/>
    <property type="match status" value="1"/>
</dbReference>
<evidence type="ECO:0000313" key="7">
    <source>
        <dbReference type="EMBL" id="SUJ14698.1"/>
    </source>
</evidence>
<dbReference type="Proteomes" id="UP000254519">
    <property type="component" value="Unassembled WGS sequence"/>
</dbReference>
<dbReference type="InterPro" id="IPR015890">
    <property type="entry name" value="Chorismate_C"/>
</dbReference>
<dbReference type="InterPro" id="IPR005801">
    <property type="entry name" value="ADC_synthase"/>
</dbReference>
<gene>
    <name evidence="7" type="primary">dhbC</name>
    <name evidence="7" type="ORF">NCTC4822_02496</name>
</gene>
<dbReference type="InterPro" id="IPR004561">
    <property type="entry name" value="IsoChor_synthase"/>
</dbReference>
<comment type="catalytic activity">
    <reaction evidence="1">
        <text>chorismate = isochorismate</text>
        <dbReference type="Rhea" id="RHEA:18985"/>
        <dbReference type="ChEBI" id="CHEBI:29748"/>
        <dbReference type="ChEBI" id="CHEBI:29780"/>
        <dbReference type="EC" id="5.4.4.2"/>
    </reaction>
</comment>
<keyword evidence="4 7" id="KW-0413">Isomerase</keyword>
<reference evidence="7 8" key="1">
    <citation type="submission" date="2018-06" db="EMBL/GenBank/DDBJ databases">
        <authorList>
            <consortium name="Pathogen Informatics"/>
            <person name="Doyle S."/>
        </authorList>
    </citation>
    <scope>NUCLEOTIDE SEQUENCE [LARGE SCALE GENOMIC DNA]</scope>
    <source>
        <strain evidence="8">ATCC 11859 / DSM 33 / NCIB 8841 / NCTC 4822</strain>
    </source>
</reference>
<dbReference type="AlphaFoldDB" id="A0A380CAD6"/>
<dbReference type="EC" id="5.4.4.2" evidence="3"/>
<dbReference type="RefSeq" id="WP_115362624.1">
    <property type="nucleotide sequence ID" value="NZ_CP038012.1"/>
</dbReference>
<keyword evidence="8" id="KW-1185">Reference proteome</keyword>
<dbReference type="EMBL" id="UGYZ01000002">
    <property type="protein sequence ID" value="SUJ14698.1"/>
    <property type="molecule type" value="Genomic_DNA"/>
</dbReference>
<evidence type="ECO:0000256" key="4">
    <source>
        <dbReference type="ARBA" id="ARBA00023235"/>
    </source>
</evidence>
<dbReference type="SUPFAM" id="SSF56322">
    <property type="entry name" value="ADC synthase"/>
    <property type="match status" value="1"/>
</dbReference>
<dbReference type="InterPro" id="IPR019999">
    <property type="entry name" value="Anth_synth_I-like"/>
</dbReference>
<protein>
    <recommendedName>
        <fullName evidence="3">isochorismate synthase</fullName>
        <ecNumber evidence="3">5.4.4.2</ecNumber>
    </recommendedName>
    <alternativeName>
        <fullName evidence="5">Isochorismate mutase</fullName>
    </alternativeName>
</protein>
<evidence type="ECO:0000256" key="5">
    <source>
        <dbReference type="ARBA" id="ARBA00041564"/>
    </source>
</evidence>
<organism evidence="7 8">
    <name type="scientific">Sporosarcina pasteurii</name>
    <name type="common">Bacillus pasteurii</name>
    <dbReference type="NCBI Taxonomy" id="1474"/>
    <lineage>
        <taxon>Bacteria</taxon>
        <taxon>Bacillati</taxon>
        <taxon>Bacillota</taxon>
        <taxon>Bacilli</taxon>
        <taxon>Bacillales</taxon>
        <taxon>Caryophanaceae</taxon>
        <taxon>Sporosarcina</taxon>
    </lineage>
</organism>
<dbReference type="GO" id="GO:0009697">
    <property type="term" value="P:salicylic acid biosynthetic process"/>
    <property type="evidence" value="ECO:0007669"/>
    <property type="project" value="TreeGrafter"/>
</dbReference>
<evidence type="ECO:0000256" key="1">
    <source>
        <dbReference type="ARBA" id="ARBA00000799"/>
    </source>
</evidence>
<dbReference type="PRINTS" id="PR00095">
    <property type="entry name" value="ANTSNTHASEI"/>
</dbReference>
<dbReference type="GO" id="GO:0008909">
    <property type="term" value="F:isochorismate synthase activity"/>
    <property type="evidence" value="ECO:0007669"/>
    <property type="project" value="UniProtKB-EC"/>
</dbReference>
<dbReference type="Pfam" id="PF00425">
    <property type="entry name" value="Chorismate_bind"/>
    <property type="match status" value="1"/>
</dbReference>
<dbReference type="PANTHER" id="PTHR42839">
    <property type="entry name" value="ISOCHORISMATE SYNTHASE ENTC"/>
    <property type="match status" value="1"/>
</dbReference>
<sequence length="462" mass="52643">MSQKITIPWLEQPVTEETHLRFFTETIEVGRISPLAFLEAGQTRYSEEHFYWQNANQTLTIVGLGHAEVLQSNCVEERFSDIKKRWREICDGLIKEEKDKAPVLFGGFSFDPKNARESEWAKFPSAYFVLPSFQLMTKNGRTYILINLVTTNYHAAEEFEKLRVERDQLIHKAQLNGFVPASKPTVESVDEIEKERYKQAVQNVTSQIQKGEADKVVVARSVKLNFKEPVSSVTALHHIANEQQESYHFGLQKGEQLFFGATPERLIEIEDGQAYSACVAGSIKRGETAEEDRLLGEELLTDRKNRDEHQYVVDMISTVFNEFCTNNSIPQEPKLMKIRDIQHLFTPVQASVDKEKSIFEFVQALHPTPALGGVPTNKSMDIIREEEQMDRGYYAAPIGWTDTEGNGEFAVAIRSALLEEEQAYLYAGGGIVANSEVEKEYDETWIKFRPVLRALGGKLYDK</sequence>
<dbReference type="Gene3D" id="3.60.120.10">
    <property type="entry name" value="Anthranilate synthase"/>
    <property type="match status" value="1"/>
</dbReference>
<evidence type="ECO:0000259" key="6">
    <source>
        <dbReference type="Pfam" id="PF00425"/>
    </source>
</evidence>
<dbReference type="OrthoDB" id="9803598at2"/>
<name>A0A380CAD6_SPOPA</name>
<feature type="domain" description="Chorismate-utilising enzyme C-terminal" evidence="6">
    <location>
        <begin position="194"/>
        <end position="447"/>
    </location>
</feature>
<accession>A0A380CAD6</accession>
<proteinExistence type="inferred from homology"/>
<evidence type="ECO:0000313" key="8">
    <source>
        <dbReference type="Proteomes" id="UP000254519"/>
    </source>
</evidence>
<dbReference type="NCBIfam" id="TIGR00543">
    <property type="entry name" value="isochor_syn"/>
    <property type="match status" value="1"/>
</dbReference>
<comment type="similarity">
    <text evidence="2">Belongs to the isochorismate synthase family.</text>
</comment>